<name>A0A9K3CNQ5_9EUKA</name>
<dbReference type="EMBL" id="BDIP01000013">
    <property type="protein sequence ID" value="GIQ79477.1"/>
    <property type="molecule type" value="Genomic_DNA"/>
</dbReference>
<dbReference type="AlphaFoldDB" id="A0A9K3CNQ5"/>
<feature type="compositionally biased region" description="Polar residues" evidence="1">
    <location>
        <begin position="62"/>
        <end position="82"/>
    </location>
</feature>
<feature type="compositionally biased region" description="Basic and acidic residues" evidence="1">
    <location>
        <begin position="47"/>
        <end position="60"/>
    </location>
</feature>
<feature type="region of interest" description="Disordered" evidence="1">
    <location>
        <begin position="225"/>
        <end position="295"/>
    </location>
</feature>
<feature type="compositionally biased region" description="Polar residues" evidence="1">
    <location>
        <begin position="31"/>
        <end position="46"/>
    </location>
</feature>
<reference evidence="2 3" key="1">
    <citation type="journal article" date="2018" name="PLoS ONE">
        <title>The draft genome of Kipferlia bialata reveals reductive genome evolution in fornicate parasites.</title>
        <authorList>
            <person name="Tanifuji G."/>
            <person name="Takabayashi S."/>
            <person name="Kume K."/>
            <person name="Takagi M."/>
            <person name="Nakayama T."/>
            <person name="Kamikawa R."/>
            <person name="Inagaki Y."/>
            <person name="Hashimoto T."/>
        </authorList>
    </citation>
    <scope>NUCLEOTIDE SEQUENCE [LARGE SCALE GENOMIC DNA]</scope>
    <source>
        <strain evidence="2">NY0173</strain>
    </source>
</reference>
<proteinExistence type="predicted"/>
<keyword evidence="3" id="KW-1185">Reference proteome</keyword>
<feature type="compositionally biased region" description="Basic and acidic residues" evidence="1">
    <location>
        <begin position="225"/>
        <end position="244"/>
    </location>
</feature>
<comment type="caution">
    <text evidence="2">The sequence shown here is derived from an EMBL/GenBank/DDBJ whole genome shotgun (WGS) entry which is preliminary data.</text>
</comment>
<feature type="compositionally biased region" description="Basic and acidic residues" evidence="1">
    <location>
        <begin position="252"/>
        <end position="264"/>
    </location>
</feature>
<dbReference type="Proteomes" id="UP000265618">
    <property type="component" value="Unassembled WGS sequence"/>
</dbReference>
<sequence length="295" mass="32659">MCIHSQYLPLSLFMSKTVKKGKTAGERQAQAMATQQKLKTQRANTPSRERSTPVVSDRRAARSTNNTGIKRSRSTARQSGSRAASPMSAVRPVSPSARVAMSYRNPVEAAKALQGPAVASLKGNPIYKVWRETNKISLGDDFKLEPAVQSLLFTLNVHFMSIEISDDGNKKNLISGEFHDEASHAQTCVYALLGELRRMREQTARDFDAFVMRMDTKVLKQKMEETEQTLAKEEAEEAKKKAEADSSEEEAEHVPKSETEKKDVATPSPSPSPSPRKIAAQVTATVSRPKRYASY</sequence>
<evidence type="ECO:0000313" key="2">
    <source>
        <dbReference type="EMBL" id="GIQ79477.1"/>
    </source>
</evidence>
<organism evidence="2 3">
    <name type="scientific">Kipferlia bialata</name>
    <dbReference type="NCBI Taxonomy" id="797122"/>
    <lineage>
        <taxon>Eukaryota</taxon>
        <taxon>Metamonada</taxon>
        <taxon>Carpediemonas-like organisms</taxon>
        <taxon>Kipferlia</taxon>
    </lineage>
</organism>
<gene>
    <name evidence="2" type="ORF">KIPB_000125</name>
</gene>
<accession>A0A9K3CNQ5</accession>
<feature type="region of interest" description="Disordered" evidence="1">
    <location>
        <begin position="23"/>
        <end position="93"/>
    </location>
</feature>
<evidence type="ECO:0000256" key="1">
    <source>
        <dbReference type="SAM" id="MobiDB-lite"/>
    </source>
</evidence>
<protein>
    <submittedName>
        <fullName evidence="2">Uncharacterized protein</fullName>
    </submittedName>
</protein>
<evidence type="ECO:0000313" key="3">
    <source>
        <dbReference type="Proteomes" id="UP000265618"/>
    </source>
</evidence>